<name>A0A1V4ICV6_9CLOT</name>
<dbReference type="Gene3D" id="1.10.10.60">
    <property type="entry name" value="Homeodomain-like"/>
    <property type="match status" value="1"/>
</dbReference>
<sequence>MKKCEARSRSYMTLLERDREKIEEGIEKGREEGILLTKKVLKLSNSGYTISQIAKECNICEKEVRKILE</sequence>
<dbReference type="AlphaFoldDB" id="A0A1V4ICV6"/>
<comment type="caution">
    <text evidence="1">The sequence shown here is derived from an EMBL/GenBank/DDBJ whole genome shotgun (WGS) entry which is preliminary data.</text>
</comment>
<organism evidence="1 2">
    <name type="scientific">Clostridium chromiireducens</name>
    <dbReference type="NCBI Taxonomy" id="225345"/>
    <lineage>
        <taxon>Bacteria</taxon>
        <taxon>Bacillati</taxon>
        <taxon>Bacillota</taxon>
        <taxon>Clostridia</taxon>
        <taxon>Eubacteriales</taxon>
        <taxon>Clostridiaceae</taxon>
        <taxon>Clostridium</taxon>
    </lineage>
</organism>
<evidence type="ECO:0000313" key="2">
    <source>
        <dbReference type="Proteomes" id="UP000191056"/>
    </source>
</evidence>
<keyword evidence="2" id="KW-1185">Reference proteome</keyword>
<reference evidence="1 2" key="1">
    <citation type="submission" date="2017-03" db="EMBL/GenBank/DDBJ databases">
        <title>Genome sequence of Clostridium chromiireducens DSM 23318.</title>
        <authorList>
            <person name="Poehlein A."/>
            <person name="Daniel R."/>
        </authorList>
    </citation>
    <scope>NUCLEOTIDE SEQUENCE [LARGE SCALE GENOMIC DNA]</scope>
    <source>
        <strain evidence="1 2">DSM 23318</strain>
    </source>
</reference>
<evidence type="ECO:0008006" key="3">
    <source>
        <dbReference type="Google" id="ProtNLM"/>
    </source>
</evidence>
<protein>
    <recommendedName>
        <fullName evidence="3">Helix-turn-helix domain-containing protein</fullName>
    </recommendedName>
</protein>
<dbReference type="EMBL" id="MZGT01000085">
    <property type="protein sequence ID" value="OPJ57776.1"/>
    <property type="molecule type" value="Genomic_DNA"/>
</dbReference>
<accession>A0A1V4ICV6</accession>
<evidence type="ECO:0000313" key="1">
    <source>
        <dbReference type="EMBL" id="OPJ57776.1"/>
    </source>
</evidence>
<dbReference type="Proteomes" id="UP000191056">
    <property type="component" value="Unassembled WGS sequence"/>
</dbReference>
<gene>
    <name evidence="1" type="ORF">CLCHR_42280</name>
</gene>
<dbReference type="STRING" id="225345.CLCHR_42280"/>
<proteinExistence type="predicted"/>